<organism evidence="1 2">
    <name type="scientific">Bacillus songklensis</name>
    <dbReference type="NCBI Taxonomy" id="1069116"/>
    <lineage>
        <taxon>Bacteria</taxon>
        <taxon>Bacillati</taxon>
        <taxon>Bacillota</taxon>
        <taxon>Bacilli</taxon>
        <taxon>Bacillales</taxon>
        <taxon>Bacillaceae</taxon>
        <taxon>Bacillus</taxon>
    </lineage>
</organism>
<reference evidence="2" key="1">
    <citation type="journal article" date="2019" name="Int. J. Syst. Evol. Microbiol.">
        <title>The Global Catalogue of Microorganisms (GCM) 10K type strain sequencing project: providing services to taxonomists for standard genome sequencing and annotation.</title>
        <authorList>
            <consortium name="The Broad Institute Genomics Platform"/>
            <consortium name="The Broad Institute Genome Sequencing Center for Infectious Disease"/>
            <person name="Wu L."/>
            <person name="Ma J."/>
        </authorList>
    </citation>
    <scope>NUCLEOTIDE SEQUENCE [LARGE SCALE GENOMIC DNA]</scope>
    <source>
        <strain evidence="2">CCUG 61889</strain>
    </source>
</reference>
<sequence>MDWEQQVEKVCEDMGLKVIGIENGYVIVEEDGVTFPLAEEVVAAWFV</sequence>
<name>A0ABV8B5D1_9BACI</name>
<proteinExistence type="predicted"/>
<comment type="caution">
    <text evidence="1">The sequence shown here is derived from an EMBL/GenBank/DDBJ whole genome shotgun (WGS) entry which is preliminary data.</text>
</comment>
<protein>
    <submittedName>
        <fullName evidence="1">Uncharacterized protein</fullName>
    </submittedName>
</protein>
<accession>A0ABV8B5D1</accession>
<dbReference type="EMBL" id="JBHRZT010000072">
    <property type="protein sequence ID" value="MFC3885506.1"/>
    <property type="molecule type" value="Genomic_DNA"/>
</dbReference>
<keyword evidence="2" id="KW-1185">Reference proteome</keyword>
<dbReference type="RefSeq" id="WP_377917923.1">
    <property type="nucleotide sequence ID" value="NZ_JBHRZT010000072.1"/>
</dbReference>
<evidence type="ECO:0000313" key="2">
    <source>
        <dbReference type="Proteomes" id="UP001595752"/>
    </source>
</evidence>
<gene>
    <name evidence="1" type="ORF">ACFOU2_19330</name>
</gene>
<dbReference type="Proteomes" id="UP001595752">
    <property type="component" value="Unassembled WGS sequence"/>
</dbReference>
<evidence type="ECO:0000313" key="1">
    <source>
        <dbReference type="EMBL" id="MFC3885506.1"/>
    </source>
</evidence>